<gene>
    <name evidence="2" type="ORF">BV87_16165</name>
</gene>
<dbReference type="InterPro" id="IPR036614">
    <property type="entry name" value="RusA-like_sf"/>
</dbReference>
<dbReference type="GO" id="GO:0006310">
    <property type="term" value="P:DNA recombination"/>
    <property type="evidence" value="ECO:0007669"/>
    <property type="project" value="InterPro"/>
</dbReference>
<dbReference type="Proteomes" id="UP000037029">
    <property type="component" value="Chromosome"/>
</dbReference>
<protein>
    <submittedName>
        <fullName evidence="2">Uncharacterized protein</fullName>
    </submittedName>
</protein>
<sequence>MKFDLPFPASSLAGHAKGNGQWKKIADTKKHREWARNAALAVRAAMPDTGDITVRVRFVPANRRGDRVNYPNRMKPYFDGIADALGVNDSRFVPAYEFAAPEAPGRVEVEVVPQ</sequence>
<feature type="region of interest" description="Disordered" evidence="1">
    <location>
        <begin position="1"/>
        <end position="22"/>
    </location>
</feature>
<dbReference type="GO" id="GO:0006281">
    <property type="term" value="P:DNA repair"/>
    <property type="evidence" value="ECO:0007669"/>
    <property type="project" value="InterPro"/>
</dbReference>
<dbReference type="AlphaFoldDB" id="A0A0J9D3S1"/>
<dbReference type="SUPFAM" id="SSF103084">
    <property type="entry name" value="Holliday junction resolvase RusA"/>
    <property type="match status" value="1"/>
</dbReference>
<dbReference type="RefSeq" id="WP_048937222.1">
    <property type="nucleotide sequence ID" value="NZ_CP020925.1"/>
</dbReference>
<name>A0A0J9D3S1_SPHYA</name>
<evidence type="ECO:0000313" key="2">
    <source>
        <dbReference type="EMBL" id="ATP19779.1"/>
    </source>
</evidence>
<evidence type="ECO:0000256" key="1">
    <source>
        <dbReference type="SAM" id="MobiDB-lite"/>
    </source>
</evidence>
<dbReference type="GO" id="GO:0000287">
    <property type="term" value="F:magnesium ion binding"/>
    <property type="evidence" value="ECO:0007669"/>
    <property type="project" value="InterPro"/>
</dbReference>
<reference evidence="2 3" key="1">
    <citation type="submission" date="2017-04" db="EMBL/GenBank/DDBJ databases">
        <title>Characterization, genome and methylation analysis of a phthalic acid esters degrading strain Sphingobium yanoikuyae SHJ.</title>
        <authorList>
            <person name="Feng L."/>
        </authorList>
    </citation>
    <scope>NUCLEOTIDE SEQUENCE [LARGE SCALE GENOMIC DNA]</scope>
    <source>
        <strain evidence="2 3">SHJ</strain>
    </source>
</reference>
<dbReference type="Gene3D" id="3.30.1330.70">
    <property type="entry name" value="Holliday junction resolvase RusA"/>
    <property type="match status" value="1"/>
</dbReference>
<proteinExistence type="predicted"/>
<organism evidence="2 3">
    <name type="scientific">Sphingobium yanoikuyae</name>
    <name type="common">Sphingomonas yanoikuyae</name>
    <dbReference type="NCBI Taxonomy" id="13690"/>
    <lineage>
        <taxon>Bacteria</taxon>
        <taxon>Pseudomonadati</taxon>
        <taxon>Pseudomonadota</taxon>
        <taxon>Alphaproteobacteria</taxon>
        <taxon>Sphingomonadales</taxon>
        <taxon>Sphingomonadaceae</taxon>
        <taxon>Sphingobium</taxon>
    </lineage>
</organism>
<evidence type="ECO:0000313" key="3">
    <source>
        <dbReference type="Proteomes" id="UP000037029"/>
    </source>
</evidence>
<accession>A0A0J9D3S1</accession>
<dbReference type="EMBL" id="CP020925">
    <property type="protein sequence ID" value="ATP19779.1"/>
    <property type="molecule type" value="Genomic_DNA"/>
</dbReference>